<feature type="domain" description="Holliday junction resolvase-related" evidence="1">
    <location>
        <begin position="40"/>
        <end position="137"/>
    </location>
</feature>
<sequence length="141" mass="15908">MISITEMSFLYFILGSLSAAFLIFFIGLSMGKLTARKEMQRLLKEAREDAVKRSRAVLGGQFSEQIAPFLPGFPADPTEIRFIGKPIDFIAFVGNSMEDISEVLFIEVKSGKSELSKTEKSLKRAIESGFVRWVEYRVPPY</sequence>
<name>A0A0B7GQK5_TREPH</name>
<keyword evidence="3" id="KW-1185">Reference proteome</keyword>
<protein>
    <recommendedName>
        <fullName evidence="1">Holliday junction resolvase-related domain-containing protein</fullName>
    </recommendedName>
</protein>
<dbReference type="Pfam" id="PF10107">
    <property type="entry name" value="Endonuc_Holl"/>
    <property type="match status" value="1"/>
</dbReference>
<organism evidence="2 3">
    <name type="scientific">Treponema phagedenis</name>
    <dbReference type="NCBI Taxonomy" id="162"/>
    <lineage>
        <taxon>Bacteria</taxon>
        <taxon>Pseudomonadati</taxon>
        <taxon>Spirochaetota</taxon>
        <taxon>Spirochaetia</taxon>
        <taxon>Spirochaetales</taxon>
        <taxon>Treponemataceae</taxon>
        <taxon>Treponema</taxon>
    </lineage>
</organism>
<dbReference type="InterPro" id="IPR019287">
    <property type="entry name" value="Hday_junct_resolvase-rel_dom"/>
</dbReference>
<evidence type="ECO:0000259" key="1">
    <source>
        <dbReference type="Pfam" id="PF10107"/>
    </source>
</evidence>
<accession>A0A0B7GQK5</accession>
<dbReference type="Proteomes" id="UP000042527">
    <property type="component" value="Unassembled WGS sequence"/>
</dbReference>
<dbReference type="EMBL" id="CDNC01000002">
    <property type="protein sequence ID" value="CEM60723.1"/>
    <property type="molecule type" value="Genomic_DNA"/>
</dbReference>
<proteinExistence type="predicted"/>
<dbReference type="AlphaFoldDB" id="A0A0B7GQK5"/>
<reference evidence="3" key="1">
    <citation type="submission" date="2015-01" db="EMBL/GenBank/DDBJ databases">
        <authorList>
            <person name="Manzoor Shahid"/>
            <person name="Zubair Saima"/>
        </authorList>
    </citation>
    <scope>NUCLEOTIDE SEQUENCE [LARGE SCALE GENOMIC DNA]</scope>
    <source>
        <strain evidence="3">V1</strain>
    </source>
</reference>
<dbReference type="RefSeq" id="WP_024753110.1">
    <property type="nucleotide sequence ID" value="NZ_CDNC01000002.1"/>
</dbReference>
<evidence type="ECO:0000313" key="3">
    <source>
        <dbReference type="Proteomes" id="UP000042527"/>
    </source>
</evidence>
<evidence type="ECO:0000313" key="2">
    <source>
        <dbReference type="EMBL" id="CEM60723.1"/>
    </source>
</evidence>
<gene>
    <name evidence="2" type="ORF">TPHV1_100043</name>
</gene>
<dbReference type="GeneID" id="57754196"/>